<keyword evidence="3" id="KW-1185">Reference proteome</keyword>
<feature type="transmembrane region" description="Helical" evidence="1">
    <location>
        <begin position="235"/>
        <end position="262"/>
    </location>
</feature>
<feature type="transmembrane region" description="Helical" evidence="1">
    <location>
        <begin position="85"/>
        <end position="111"/>
    </location>
</feature>
<accession>A0A5C6B6I5</accession>
<gene>
    <name evidence="2" type="ORF">Pla52n_02460</name>
</gene>
<dbReference type="EMBL" id="SJPN01000001">
    <property type="protein sequence ID" value="TWU07673.1"/>
    <property type="molecule type" value="Genomic_DNA"/>
</dbReference>
<comment type="caution">
    <text evidence="2">The sequence shown here is derived from an EMBL/GenBank/DDBJ whole genome shotgun (WGS) entry which is preliminary data.</text>
</comment>
<keyword evidence="1" id="KW-1133">Transmembrane helix</keyword>
<evidence type="ECO:0000256" key="1">
    <source>
        <dbReference type="SAM" id="Phobius"/>
    </source>
</evidence>
<sequence length="263" mass="29626">MIGLSITLAAIAVCYIIYRWLNDRLFNASVMTGSTILACLFLLMLIGFRRRLPILPLGSVSTWTQVHIYVGIFCSAVYIMHVPAFVAGGVFECGLSLLFLLVSASGFYGLYASRTLPRRLTAVEGQHRFDQMGWHRCQIAETAASTLSADESMIAGDVLPLFYKTYLTSFFGRRPSISYVLFPNGIRRRRLLGDLKELDRYLEDDGRRTAGKLAALIRQRDDLDYQFALQLRLRLWLVIHGVFSVALIAASVVHAVMAFRFIQ</sequence>
<keyword evidence="1" id="KW-0472">Membrane</keyword>
<feature type="transmembrane region" description="Helical" evidence="1">
    <location>
        <begin position="30"/>
        <end position="48"/>
    </location>
</feature>
<name>A0A5C6B6I5_9BACT</name>
<proteinExistence type="predicted"/>
<organism evidence="2 3">
    <name type="scientific">Stieleria varia</name>
    <dbReference type="NCBI Taxonomy" id="2528005"/>
    <lineage>
        <taxon>Bacteria</taxon>
        <taxon>Pseudomonadati</taxon>
        <taxon>Planctomycetota</taxon>
        <taxon>Planctomycetia</taxon>
        <taxon>Pirellulales</taxon>
        <taxon>Pirellulaceae</taxon>
        <taxon>Stieleria</taxon>
    </lineage>
</organism>
<evidence type="ECO:0008006" key="4">
    <source>
        <dbReference type="Google" id="ProtNLM"/>
    </source>
</evidence>
<reference evidence="2 3" key="1">
    <citation type="submission" date="2019-02" db="EMBL/GenBank/DDBJ databases">
        <title>Deep-cultivation of Planctomycetes and their phenomic and genomic characterization uncovers novel biology.</title>
        <authorList>
            <person name="Wiegand S."/>
            <person name="Jogler M."/>
            <person name="Boedeker C."/>
            <person name="Pinto D."/>
            <person name="Vollmers J."/>
            <person name="Rivas-Marin E."/>
            <person name="Kohn T."/>
            <person name="Peeters S.H."/>
            <person name="Heuer A."/>
            <person name="Rast P."/>
            <person name="Oberbeckmann S."/>
            <person name="Bunk B."/>
            <person name="Jeske O."/>
            <person name="Meyerdierks A."/>
            <person name="Storesund J.E."/>
            <person name="Kallscheuer N."/>
            <person name="Luecker S."/>
            <person name="Lage O.M."/>
            <person name="Pohl T."/>
            <person name="Merkel B.J."/>
            <person name="Hornburger P."/>
            <person name="Mueller R.-W."/>
            <person name="Bruemmer F."/>
            <person name="Labrenz M."/>
            <person name="Spormann A.M."/>
            <person name="Op Den Camp H."/>
            <person name="Overmann J."/>
            <person name="Amann R."/>
            <person name="Jetten M.S.M."/>
            <person name="Mascher T."/>
            <person name="Medema M.H."/>
            <person name="Devos D.P."/>
            <person name="Kaster A.-K."/>
            <person name="Ovreas L."/>
            <person name="Rohde M."/>
            <person name="Galperin M.Y."/>
            <person name="Jogler C."/>
        </authorList>
    </citation>
    <scope>NUCLEOTIDE SEQUENCE [LARGE SCALE GENOMIC DNA]</scope>
    <source>
        <strain evidence="2 3">Pla52n</strain>
    </source>
</reference>
<evidence type="ECO:0000313" key="3">
    <source>
        <dbReference type="Proteomes" id="UP000320176"/>
    </source>
</evidence>
<dbReference type="AlphaFoldDB" id="A0A5C6B6I5"/>
<evidence type="ECO:0000313" key="2">
    <source>
        <dbReference type="EMBL" id="TWU07673.1"/>
    </source>
</evidence>
<keyword evidence="1" id="KW-0812">Transmembrane</keyword>
<protein>
    <recommendedName>
        <fullName evidence="4">Ferric reductase like transmembrane component</fullName>
    </recommendedName>
</protein>
<dbReference type="Proteomes" id="UP000320176">
    <property type="component" value="Unassembled WGS sequence"/>
</dbReference>